<evidence type="ECO:0000313" key="2">
    <source>
        <dbReference type="EMBL" id="AZK90286.1"/>
    </source>
</evidence>
<dbReference type="EMBL" id="CP019581">
    <property type="protein sequence ID" value="AZK90286.1"/>
    <property type="molecule type" value="Genomic_DNA"/>
</dbReference>
<feature type="compositionally biased region" description="Polar residues" evidence="1">
    <location>
        <begin position="18"/>
        <end position="30"/>
    </location>
</feature>
<dbReference type="AlphaFoldDB" id="A0A3Q8SN94"/>
<protein>
    <submittedName>
        <fullName evidence="2">Uncharacterized protein</fullName>
    </submittedName>
</protein>
<sequence length="106" mass="10849">MPSNKKSGSVVGKPLSSKYGTSSNSQTDSNAVKPDGFLCISFCLSACKSNCRSECASACASNCGKACASACKAACRAECRSMCYGAGSDAPTTLNKQVKSVEDIIL</sequence>
<dbReference type="RefSeq" id="WP_013682684.1">
    <property type="nucleotide sequence ID" value="NZ_CP019581.1"/>
</dbReference>
<feature type="region of interest" description="Disordered" evidence="1">
    <location>
        <begin position="1"/>
        <end position="31"/>
    </location>
</feature>
<dbReference type="GeneID" id="99756213"/>
<accession>A0A3Q8SN94</accession>
<organism evidence="2 3">
    <name type="scientific">Lactobacillus helveticus</name>
    <name type="common">Lactobacillus suntoryeus</name>
    <dbReference type="NCBI Taxonomy" id="1587"/>
    <lineage>
        <taxon>Bacteria</taxon>
        <taxon>Bacillati</taxon>
        <taxon>Bacillota</taxon>
        <taxon>Bacilli</taxon>
        <taxon>Lactobacillales</taxon>
        <taxon>Lactobacillaceae</taxon>
        <taxon>Lactobacillus</taxon>
    </lineage>
</organism>
<evidence type="ECO:0000256" key="1">
    <source>
        <dbReference type="SAM" id="MobiDB-lite"/>
    </source>
</evidence>
<reference evidence="2 3" key="1">
    <citation type="submission" date="2017-02" db="EMBL/GenBank/DDBJ databases">
        <title>Complete genome sequence of Lactobacillus helveticus.</title>
        <authorList>
            <person name="Kim J.F."/>
            <person name="Chung Y."/>
            <person name="Kwak M."/>
        </authorList>
    </citation>
    <scope>NUCLEOTIDE SEQUENCE [LARGE SCALE GENOMIC DNA]</scope>
    <source>
        <strain evidence="2 3">LH5</strain>
    </source>
</reference>
<name>A0A3Q8SN94_LACHE</name>
<gene>
    <name evidence="2" type="ORF">LH5_00024</name>
</gene>
<proteinExistence type="predicted"/>
<dbReference type="Proteomes" id="UP000267945">
    <property type="component" value="Chromosome"/>
</dbReference>
<evidence type="ECO:0000313" key="3">
    <source>
        <dbReference type="Proteomes" id="UP000267945"/>
    </source>
</evidence>